<reference evidence="1 2" key="1">
    <citation type="journal article" date="2017" name="Mol. Biol. Evol.">
        <title>The 4-celled Tetrabaena socialis nuclear genome reveals the essential components for genetic control of cell number at the origin of multicellularity in the volvocine lineage.</title>
        <authorList>
            <person name="Featherston J."/>
            <person name="Arakaki Y."/>
            <person name="Hanschen E.R."/>
            <person name="Ferris P.J."/>
            <person name="Michod R.E."/>
            <person name="Olson B.J.S.C."/>
            <person name="Nozaki H."/>
            <person name="Durand P.M."/>
        </authorList>
    </citation>
    <scope>NUCLEOTIDE SEQUENCE [LARGE SCALE GENOMIC DNA]</scope>
    <source>
        <strain evidence="1 2">NIES-571</strain>
    </source>
</reference>
<evidence type="ECO:0000313" key="1">
    <source>
        <dbReference type="EMBL" id="PNH08559.1"/>
    </source>
</evidence>
<accession>A0A2J8A7P8</accession>
<dbReference type="EMBL" id="PGGS01000124">
    <property type="protein sequence ID" value="PNH08559.1"/>
    <property type="molecule type" value="Genomic_DNA"/>
</dbReference>
<name>A0A2J8A7P8_9CHLO</name>
<sequence>MSMDDSSSPTAVARAARREELQAKKLVAEASVESTQVHLARHPNDPAETATLESLRLQIAQLDAALRELDDVVVCSDEVHA</sequence>
<organism evidence="1 2">
    <name type="scientific">Tetrabaena socialis</name>
    <dbReference type="NCBI Taxonomy" id="47790"/>
    <lineage>
        <taxon>Eukaryota</taxon>
        <taxon>Viridiplantae</taxon>
        <taxon>Chlorophyta</taxon>
        <taxon>core chlorophytes</taxon>
        <taxon>Chlorophyceae</taxon>
        <taxon>CS clade</taxon>
        <taxon>Chlamydomonadales</taxon>
        <taxon>Tetrabaenaceae</taxon>
        <taxon>Tetrabaena</taxon>
    </lineage>
</organism>
<proteinExistence type="predicted"/>
<comment type="caution">
    <text evidence="1">The sequence shown here is derived from an EMBL/GenBank/DDBJ whole genome shotgun (WGS) entry which is preliminary data.</text>
</comment>
<gene>
    <name evidence="1" type="ORF">TSOC_004867</name>
</gene>
<keyword evidence="2" id="KW-1185">Reference proteome</keyword>
<dbReference type="Proteomes" id="UP000236333">
    <property type="component" value="Unassembled WGS sequence"/>
</dbReference>
<protein>
    <submittedName>
        <fullName evidence="1">Uncharacterized protein</fullName>
    </submittedName>
</protein>
<evidence type="ECO:0000313" key="2">
    <source>
        <dbReference type="Proteomes" id="UP000236333"/>
    </source>
</evidence>
<dbReference type="AlphaFoldDB" id="A0A2J8A7P8"/>